<keyword evidence="23" id="KW-1185">Reference proteome</keyword>
<name>A0A9W9G500_9EURO</name>
<dbReference type="Gene3D" id="2.130.10.10">
    <property type="entry name" value="YVTN repeat-like/Quinoprotein amine dehydrogenase"/>
    <property type="match status" value="2"/>
</dbReference>
<evidence type="ECO:0000256" key="16">
    <source>
        <dbReference type="ARBA" id="ARBA00031250"/>
    </source>
</evidence>
<dbReference type="EMBL" id="JAPQKI010000001">
    <property type="protein sequence ID" value="KAJ5112068.1"/>
    <property type="molecule type" value="Genomic_DNA"/>
</dbReference>
<dbReference type="Pfam" id="PF15902">
    <property type="entry name" value="Sortilin-Vps10"/>
    <property type="match status" value="2"/>
</dbReference>
<gene>
    <name evidence="22" type="ORF">N7532_000113</name>
</gene>
<keyword evidence="5" id="KW-0813">Transport</keyword>
<dbReference type="InterPro" id="IPR031778">
    <property type="entry name" value="Sortilin_N"/>
</dbReference>
<reference evidence="22" key="1">
    <citation type="submission" date="2022-11" db="EMBL/GenBank/DDBJ databases">
        <authorList>
            <person name="Petersen C."/>
        </authorList>
    </citation>
    <scope>NUCLEOTIDE SEQUENCE</scope>
    <source>
        <strain evidence="22">IBT 30761</strain>
    </source>
</reference>
<keyword evidence="14" id="KW-0325">Glycoprotein</keyword>
<dbReference type="GO" id="GO:0006623">
    <property type="term" value="P:protein targeting to vacuole"/>
    <property type="evidence" value="ECO:0007669"/>
    <property type="project" value="TreeGrafter"/>
</dbReference>
<dbReference type="PANTHER" id="PTHR12106">
    <property type="entry name" value="SORTILIN RELATED"/>
    <property type="match status" value="1"/>
</dbReference>
<dbReference type="InterPro" id="IPR031777">
    <property type="entry name" value="Sortilin_C"/>
</dbReference>
<comment type="similarity">
    <text evidence="3">Belongs to the VPS10-related sortilin family.</text>
</comment>
<dbReference type="RefSeq" id="XP_056479841.1">
    <property type="nucleotide sequence ID" value="XM_056612617.1"/>
</dbReference>
<keyword evidence="6 19" id="KW-0812">Transmembrane</keyword>
<feature type="domain" description="VPS10" evidence="21">
    <location>
        <begin position="49"/>
        <end position="690"/>
    </location>
</feature>
<dbReference type="GeneID" id="81351596"/>
<evidence type="ECO:0000256" key="18">
    <source>
        <dbReference type="ARBA" id="ARBA00031902"/>
    </source>
</evidence>
<feature type="signal peptide" evidence="20">
    <location>
        <begin position="1"/>
        <end position="22"/>
    </location>
</feature>
<feature type="domain" description="VPS10" evidence="21">
    <location>
        <begin position="727"/>
        <end position="1378"/>
    </location>
</feature>
<dbReference type="SMART" id="SM00602">
    <property type="entry name" value="VPS10"/>
    <property type="match status" value="2"/>
</dbReference>
<sequence length="1520" mass="170807">MIPRWLLLVVGLLLLSIHPTTAKDHKLKAHSTDFSHQPNNLFYFQGSNTILFQDAIARNAYISTDGGKEWSVLGTRKGDDGKMEGEILLLMPHPFDEKRAYALADKGTGWVTTDRGDTWKKFEIKTTPNVSRKNSPFRFHGHDPKKVIFMGRECSITMCFPVAYYTKDDFKTVKKLSEEDATFDCSWAVGTPEFGQDLELKASIADRIMCVVTGAMDGRLDAFLHRRLVYSDDFFEDGGHEINLDRGRPVPGMEIRMVSVKKYIVVALQSRGTMEQTLYISDDSSEWHRAEFGDHRLEQDGYTILESTNYSIQVDVQTTLSENPVGVLFTSNSNGTYFTPNIRHTNRNLFGNVDFEKLADIQGIVIVNTVDNWEAVEDGASEKKKLVTQISFDDGRNFTNLKVDNENLHIHSLTSYVELHELAALGRMFSSPAPGLVMGVGNTGEYLEKYSKGNLYISDDAGLTWRLALEGPHRFEFGDHGGVIVAIKDDDATKKVMYSINHGKEWEKLELDTKIKPLFITTTPDSTSLKFILVGISNEDNNPKYTIYQLDFDDLHERKCDKNDFEEWAARLDENGKPDCLMGHKQIFHRRKSDAECFVKNEFKIDHPKSEKCKCSAEDFECDYNFKRSEDGKKCVPAVALSPPAGQCKDPSDTFKGPSGWRLIPGNTCTREGGKNLDEDVEQSCGNATSPPAADGKIRVGETHYFNSKKPAYYYLERQTSSNGDDETIFQLTGDKELWVTHDHGKTWAQPTQLKGENIVDVIPNRFYTDAAFFLTESQTAWFTVNRGAKFHKIKVPTKYIDRNIPPLVFHEKYMEWVLWIGSNEDCDSSSSSSSCELDAWYSTNSGQTWSDSPMLRGVGQCVFGYQPGLENTENLILCEQYQSELSTKDRQLVSGNSTGTQWFSKKDVKFENIAHFVTMDGFFVVATYPTEKHEFLNVSTSLDGSIFAQAHFPHNLAYTDVKQYTAVPGSGHALFMNVEANTDEDRKFGSLVKSNSNGTYFVSSLEGLSQSNYGYIDYERIAHLEGVAIANIVVNKDEVKTKSASKKLRTVITHNDGGQWALLPPPNKDVDGKQFDCSVQEGKGTDSCALHLHGYTERLDWRDTFYSGSAIGLLLGVGNVGEYLSEPSTADTFLSNDGGITWKNVKKGRYMWEFGDAGSVIVLVRELEPTKVIYYSLDSGSTWVEYQFSDTEMTIGDISTVPSDTSKNFLLWAKDMKSSSSKLATINLDFSAIYSRECAAIDSDDADKDYTLWTPKHPLQDDNCLFGHVEQYHRKKVDAECWVNWREPHSHIIANNCTCTRADFECDYNYEIQSDGSCALVPGLAKPDHSLACKQDPSLIEYYEPTGYRRLPQTTCQGGDRYNMDKGTMRPCPNKEDEFDRKHGISGAALFFAIIIPILAAAAFGYFVYTRWDGKFGQIRLGENYGSGSRSGQGWLSRDALITVPIAIIAGTVALAKALPLVTGSLWRSVSGLFRGRGGYGYQRTYSTRDSFARRGDYHVVDDEDELLGPDEFEEEEEA</sequence>
<evidence type="ECO:0000256" key="8">
    <source>
        <dbReference type="ARBA" id="ARBA00022737"/>
    </source>
</evidence>
<evidence type="ECO:0000256" key="3">
    <source>
        <dbReference type="ARBA" id="ARBA00008251"/>
    </source>
</evidence>
<reference evidence="22" key="2">
    <citation type="journal article" date="2023" name="IMA Fungus">
        <title>Comparative genomic study of the Penicillium genus elucidates a diverse pangenome and 15 lateral gene transfer events.</title>
        <authorList>
            <person name="Petersen C."/>
            <person name="Sorensen T."/>
            <person name="Nielsen M.R."/>
            <person name="Sondergaard T.E."/>
            <person name="Sorensen J.L."/>
            <person name="Fitzpatrick D.A."/>
            <person name="Frisvad J.C."/>
            <person name="Nielsen K.L."/>
        </authorList>
    </citation>
    <scope>NUCLEOTIDE SEQUENCE</scope>
    <source>
        <strain evidence="22">IBT 30761</strain>
    </source>
</reference>
<feature type="transmembrane region" description="Helical" evidence="19">
    <location>
        <begin position="1389"/>
        <end position="1410"/>
    </location>
</feature>
<evidence type="ECO:0000256" key="1">
    <source>
        <dbReference type="ARBA" id="ARBA00004166"/>
    </source>
</evidence>
<accession>A0A9W9G500</accession>
<evidence type="ECO:0000256" key="15">
    <source>
        <dbReference type="ARBA" id="ARBA00025569"/>
    </source>
</evidence>
<evidence type="ECO:0000313" key="22">
    <source>
        <dbReference type="EMBL" id="KAJ5112068.1"/>
    </source>
</evidence>
<keyword evidence="10 19" id="KW-1133">Transmembrane helix</keyword>
<dbReference type="FunFam" id="3.30.60.270:FF:000005">
    <property type="entry name" value="Sortilin"/>
    <property type="match status" value="2"/>
</dbReference>
<keyword evidence="13" id="KW-0675">Receptor</keyword>
<dbReference type="SUPFAM" id="SSF110296">
    <property type="entry name" value="Oligoxyloglucan reducing end-specific cellobiohydrolase"/>
    <property type="match status" value="3"/>
</dbReference>
<evidence type="ECO:0000259" key="21">
    <source>
        <dbReference type="SMART" id="SM00602"/>
    </source>
</evidence>
<dbReference type="OrthoDB" id="443634at2759"/>
<keyword evidence="9" id="KW-0653">Protein transport</keyword>
<evidence type="ECO:0000256" key="14">
    <source>
        <dbReference type="ARBA" id="ARBA00023180"/>
    </source>
</evidence>
<dbReference type="InterPro" id="IPR015943">
    <property type="entry name" value="WD40/YVTN_repeat-like_dom_sf"/>
</dbReference>
<evidence type="ECO:0000256" key="6">
    <source>
        <dbReference type="ARBA" id="ARBA00022692"/>
    </source>
</evidence>
<dbReference type="Gene3D" id="3.30.60.270">
    <property type="match status" value="2"/>
</dbReference>
<comment type="subcellular location">
    <subcellularLocation>
        <location evidence="1">Golgi apparatus</location>
        <location evidence="1">trans-Golgi network membrane</location>
        <topology evidence="1">Multi-pass membrane protein</topology>
    </subcellularLocation>
    <subcellularLocation>
        <location evidence="2">Prevacuolar compartment membrane</location>
        <topology evidence="2">Multi-pass membrane protein</topology>
    </subcellularLocation>
</comment>
<evidence type="ECO:0000256" key="13">
    <source>
        <dbReference type="ARBA" id="ARBA00023170"/>
    </source>
</evidence>
<proteinExistence type="inferred from homology"/>
<evidence type="ECO:0000256" key="17">
    <source>
        <dbReference type="ARBA" id="ARBA00031354"/>
    </source>
</evidence>
<dbReference type="InterPro" id="IPR006581">
    <property type="entry name" value="VPS10"/>
</dbReference>
<evidence type="ECO:0000256" key="7">
    <source>
        <dbReference type="ARBA" id="ARBA00022729"/>
    </source>
</evidence>
<evidence type="ECO:0000256" key="12">
    <source>
        <dbReference type="ARBA" id="ARBA00023136"/>
    </source>
</evidence>
<evidence type="ECO:0000256" key="5">
    <source>
        <dbReference type="ARBA" id="ARBA00022448"/>
    </source>
</evidence>
<evidence type="ECO:0000313" key="23">
    <source>
        <dbReference type="Proteomes" id="UP001149074"/>
    </source>
</evidence>
<dbReference type="Gene3D" id="2.10.70.80">
    <property type="match status" value="2"/>
</dbReference>
<evidence type="ECO:0000256" key="4">
    <source>
        <dbReference type="ARBA" id="ARBA00015369"/>
    </source>
</evidence>
<keyword evidence="7 20" id="KW-0732">Signal</keyword>
<keyword evidence="11" id="KW-0333">Golgi apparatus</keyword>
<evidence type="ECO:0000256" key="2">
    <source>
        <dbReference type="ARBA" id="ARBA00004488"/>
    </source>
</evidence>
<feature type="transmembrane region" description="Helical" evidence="19">
    <location>
        <begin position="1441"/>
        <end position="1460"/>
    </location>
</feature>
<comment type="function">
    <text evidence="15">Functions as a sorting receptor in the Golgi compartment required for the intracellular sorting and delivery of soluble vacuolar proteins, like carboxypeptidase Y (CPY) and proteinase A. Executes multiple rounds of sorting by cycling between the late Golgi and a prevacuolar endosome-like compartment.</text>
</comment>
<evidence type="ECO:0000256" key="9">
    <source>
        <dbReference type="ARBA" id="ARBA00022927"/>
    </source>
</evidence>
<evidence type="ECO:0000256" key="11">
    <source>
        <dbReference type="ARBA" id="ARBA00023034"/>
    </source>
</evidence>
<dbReference type="GO" id="GO:0006896">
    <property type="term" value="P:Golgi to vacuole transport"/>
    <property type="evidence" value="ECO:0007669"/>
    <property type="project" value="TreeGrafter"/>
</dbReference>
<feature type="chain" id="PRO_5040988807" description="Vacuolar protein sorting/targeting protein 10" evidence="20">
    <location>
        <begin position="23"/>
        <end position="1520"/>
    </location>
</feature>
<dbReference type="Proteomes" id="UP001149074">
    <property type="component" value="Unassembled WGS sequence"/>
</dbReference>
<protein>
    <recommendedName>
        <fullName evidence="4">Vacuolar protein sorting/targeting protein 10</fullName>
    </recommendedName>
    <alternativeName>
        <fullName evidence="17">Carboxypeptidase Y receptor</fullName>
    </alternativeName>
    <alternativeName>
        <fullName evidence="16 18">Sortilin VPS10</fullName>
    </alternativeName>
</protein>
<dbReference type="Pfam" id="PF15901">
    <property type="entry name" value="Sortilin_C"/>
    <property type="match status" value="2"/>
</dbReference>
<dbReference type="GO" id="GO:0005829">
    <property type="term" value="C:cytosol"/>
    <property type="evidence" value="ECO:0007669"/>
    <property type="project" value="GOC"/>
</dbReference>
<comment type="caution">
    <text evidence="22">The sequence shown here is derived from an EMBL/GenBank/DDBJ whole genome shotgun (WGS) entry which is preliminary data.</text>
</comment>
<dbReference type="PANTHER" id="PTHR12106:SF27">
    <property type="entry name" value="SORTILIN-RELATED RECEPTOR"/>
    <property type="match status" value="1"/>
</dbReference>
<evidence type="ECO:0000256" key="19">
    <source>
        <dbReference type="SAM" id="Phobius"/>
    </source>
</evidence>
<dbReference type="GO" id="GO:0005794">
    <property type="term" value="C:Golgi apparatus"/>
    <property type="evidence" value="ECO:0007669"/>
    <property type="project" value="UniProtKB-SubCell"/>
</dbReference>
<keyword evidence="12 19" id="KW-0472">Membrane</keyword>
<organism evidence="22 23">
    <name type="scientific">Penicillium argentinense</name>
    <dbReference type="NCBI Taxonomy" id="1131581"/>
    <lineage>
        <taxon>Eukaryota</taxon>
        <taxon>Fungi</taxon>
        <taxon>Dikarya</taxon>
        <taxon>Ascomycota</taxon>
        <taxon>Pezizomycotina</taxon>
        <taxon>Eurotiomycetes</taxon>
        <taxon>Eurotiomycetidae</taxon>
        <taxon>Eurotiales</taxon>
        <taxon>Aspergillaceae</taxon>
        <taxon>Penicillium</taxon>
    </lineage>
</organism>
<evidence type="ECO:0000256" key="10">
    <source>
        <dbReference type="ARBA" id="ARBA00022989"/>
    </source>
</evidence>
<dbReference type="GO" id="GO:0016020">
    <property type="term" value="C:membrane"/>
    <property type="evidence" value="ECO:0007669"/>
    <property type="project" value="InterPro"/>
</dbReference>
<dbReference type="GO" id="GO:0006895">
    <property type="term" value="P:Golgi to endosome transport"/>
    <property type="evidence" value="ECO:0007669"/>
    <property type="project" value="TreeGrafter"/>
</dbReference>
<evidence type="ECO:0000256" key="20">
    <source>
        <dbReference type="SAM" id="SignalP"/>
    </source>
</evidence>
<keyword evidence="8" id="KW-0677">Repeat</keyword>
<dbReference type="InterPro" id="IPR050310">
    <property type="entry name" value="VPS10-sortilin"/>
</dbReference>
<dbReference type="FunFam" id="2.10.70.80:FF:000001">
    <property type="entry name" value="Sortilin-related VPS10 domain-containing receptor 1"/>
    <property type="match status" value="1"/>
</dbReference>